<evidence type="ECO:0000313" key="1">
    <source>
        <dbReference type="EMBL" id="MDO7869640.1"/>
    </source>
</evidence>
<dbReference type="EMBL" id="JAUQTA010000002">
    <property type="protein sequence ID" value="MDO7869640.1"/>
    <property type="molecule type" value="Genomic_DNA"/>
</dbReference>
<reference evidence="1 2" key="1">
    <citation type="submission" date="2023-07" db="EMBL/GenBank/DDBJ databases">
        <title>Nocardioides sp. nov WY-20 isolated from soil.</title>
        <authorList>
            <person name="Liu B."/>
            <person name="Wan Y."/>
        </authorList>
    </citation>
    <scope>NUCLEOTIDE SEQUENCE [LARGE SCALE GENOMIC DNA]</scope>
    <source>
        <strain evidence="1 2">WY-20</strain>
    </source>
</reference>
<dbReference type="RefSeq" id="WP_305029032.1">
    <property type="nucleotide sequence ID" value="NZ_JAUQTA010000002.1"/>
</dbReference>
<sequence>MSHATAREILEHALARRPTLGAGRVVAVDGPSGAGKTTLAAAIEAAAPRHLDVATLHLDDVYAGWHGLASLGDDLHGLLTPLAEGRRSTWHTWDWATDSPGGLREQDPVELLVLEGVGAGHRQVADLVTLLVWLDGPPDRLDRSLARDVARHASAAADAAAYRARLVAWQQDEAAHYAVDATRERADIALG</sequence>
<dbReference type="InterPro" id="IPR027417">
    <property type="entry name" value="P-loop_NTPase"/>
</dbReference>
<name>A0ABT9B5H0_9ACTN</name>
<keyword evidence="1" id="KW-0808">Transferase</keyword>
<accession>A0ABT9B5H0</accession>
<dbReference type="SUPFAM" id="SSF52540">
    <property type="entry name" value="P-loop containing nucleoside triphosphate hydrolases"/>
    <property type="match status" value="1"/>
</dbReference>
<dbReference type="Proteomes" id="UP001233314">
    <property type="component" value="Unassembled WGS sequence"/>
</dbReference>
<proteinExistence type="predicted"/>
<evidence type="ECO:0000313" key="2">
    <source>
        <dbReference type="Proteomes" id="UP001233314"/>
    </source>
</evidence>
<comment type="caution">
    <text evidence="1">The sequence shown here is derived from an EMBL/GenBank/DDBJ whole genome shotgun (WGS) entry which is preliminary data.</text>
</comment>
<keyword evidence="2" id="KW-1185">Reference proteome</keyword>
<protein>
    <submittedName>
        <fullName evidence="1">4-amino-4-deoxy-L-arabinose transferase</fullName>
    </submittedName>
</protein>
<dbReference type="Gene3D" id="3.40.50.300">
    <property type="entry name" value="P-loop containing nucleotide triphosphate hydrolases"/>
    <property type="match status" value="1"/>
</dbReference>
<organism evidence="1 2">
    <name type="scientific">Nocardioides jiangxiensis</name>
    <dbReference type="NCBI Taxonomy" id="3064524"/>
    <lineage>
        <taxon>Bacteria</taxon>
        <taxon>Bacillati</taxon>
        <taxon>Actinomycetota</taxon>
        <taxon>Actinomycetes</taxon>
        <taxon>Propionibacteriales</taxon>
        <taxon>Nocardioidaceae</taxon>
        <taxon>Nocardioides</taxon>
    </lineage>
</organism>
<gene>
    <name evidence="1" type="ORF">Q5722_14800</name>
</gene>
<dbReference type="GO" id="GO:0016740">
    <property type="term" value="F:transferase activity"/>
    <property type="evidence" value="ECO:0007669"/>
    <property type="project" value="UniProtKB-KW"/>
</dbReference>